<keyword evidence="4" id="KW-0804">Transcription</keyword>
<dbReference type="PANTHER" id="PTHR23349">
    <property type="entry name" value="BASIC HELIX-LOOP-HELIX TRANSCRIPTION FACTOR, TWIST"/>
    <property type="match status" value="1"/>
</dbReference>
<dbReference type="InterPro" id="IPR050283">
    <property type="entry name" value="E-box_TF_Regulators"/>
</dbReference>
<dbReference type="AlphaFoldDB" id="A0AAV4PGA0"/>
<dbReference type="Gene3D" id="4.10.280.10">
    <property type="entry name" value="Helix-loop-helix DNA-binding domain"/>
    <property type="match status" value="1"/>
</dbReference>
<gene>
    <name evidence="8" type="primary">hand2</name>
    <name evidence="8" type="ORF">CEXT_659561</name>
</gene>
<dbReference type="GO" id="GO:0000981">
    <property type="term" value="F:DNA-binding transcription factor activity, RNA polymerase II-specific"/>
    <property type="evidence" value="ECO:0007669"/>
    <property type="project" value="TreeGrafter"/>
</dbReference>
<dbReference type="PROSITE" id="PS50888">
    <property type="entry name" value="BHLH"/>
    <property type="match status" value="1"/>
</dbReference>
<dbReference type="EMBL" id="BPLR01004549">
    <property type="protein sequence ID" value="GIX95674.1"/>
    <property type="molecule type" value="Genomic_DNA"/>
</dbReference>
<dbReference type="PANTHER" id="PTHR23349:SF68">
    <property type="entry name" value="FI14601P"/>
    <property type="match status" value="1"/>
</dbReference>
<feature type="compositionally biased region" description="Basic and acidic residues" evidence="6">
    <location>
        <begin position="204"/>
        <end position="220"/>
    </location>
</feature>
<proteinExistence type="predicted"/>
<keyword evidence="9" id="KW-1185">Reference proteome</keyword>
<dbReference type="InterPro" id="IPR011598">
    <property type="entry name" value="bHLH_dom"/>
</dbReference>
<dbReference type="GO" id="GO:0046983">
    <property type="term" value="F:protein dimerization activity"/>
    <property type="evidence" value="ECO:0007669"/>
    <property type="project" value="InterPro"/>
</dbReference>
<name>A0AAV4PGA0_CAEEX</name>
<dbReference type="SMART" id="SM00353">
    <property type="entry name" value="HLH"/>
    <property type="match status" value="1"/>
</dbReference>
<evidence type="ECO:0000256" key="3">
    <source>
        <dbReference type="ARBA" id="ARBA00023125"/>
    </source>
</evidence>
<evidence type="ECO:0000313" key="8">
    <source>
        <dbReference type="EMBL" id="GIX95674.1"/>
    </source>
</evidence>
<dbReference type="GO" id="GO:0005634">
    <property type="term" value="C:nucleus"/>
    <property type="evidence" value="ECO:0007669"/>
    <property type="project" value="UniProtKB-SubCell"/>
</dbReference>
<comment type="subcellular location">
    <subcellularLocation>
        <location evidence="1">Nucleus</location>
    </subcellularLocation>
</comment>
<comment type="caution">
    <text evidence="8">The sequence shown here is derived from an EMBL/GenBank/DDBJ whole genome shotgun (WGS) entry which is preliminary data.</text>
</comment>
<feature type="domain" description="BHLH" evidence="7">
    <location>
        <begin position="132"/>
        <end position="184"/>
    </location>
</feature>
<accession>A0AAV4PGA0</accession>
<organism evidence="8 9">
    <name type="scientific">Caerostris extrusa</name>
    <name type="common">Bark spider</name>
    <name type="synonym">Caerostris bankana</name>
    <dbReference type="NCBI Taxonomy" id="172846"/>
    <lineage>
        <taxon>Eukaryota</taxon>
        <taxon>Metazoa</taxon>
        <taxon>Ecdysozoa</taxon>
        <taxon>Arthropoda</taxon>
        <taxon>Chelicerata</taxon>
        <taxon>Arachnida</taxon>
        <taxon>Araneae</taxon>
        <taxon>Araneomorphae</taxon>
        <taxon>Entelegynae</taxon>
        <taxon>Araneoidea</taxon>
        <taxon>Araneidae</taxon>
        <taxon>Caerostris</taxon>
    </lineage>
</organism>
<keyword evidence="2" id="KW-0805">Transcription regulation</keyword>
<dbReference type="GO" id="GO:0000977">
    <property type="term" value="F:RNA polymerase II transcription regulatory region sequence-specific DNA binding"/>
    <property type="evidence" value="ECO:0007669"/>
    <property type="project" value="TreeGrafter"/>
</dbReference>
<feature type="region of interest" description="Disordered" evidence="6">
    <location>
        <begin position="196"/>
        <end position="220"/>
    </location>
</feature>
<dbReference type="InterPro" id="IPR036638">
    <property type="entry name" value="HLH_DNA-bd_sf"/>
</dbReference>
<evidence type="ECO:0000256" key="4">
    <source>
        <dbReference type="ARBA" id="ARBA00023163"/>
    </source>
</evidence>
<dbReference type="FunFam" id="4.10.280.10:FF:000010">
    <property type="entry name" value="Scleraxis bHLH transcription factor"/>
    <property type="match status" value="1"/>
</dbReference>
<evidence type="ECO:0000256" key="1">
    <source>
        <dbReference type="ARBA" id="ARBA00004123"/>
    </source>
</evidence>
<keyword evidence="5" id="KW-0539">Nucleus</keyword>
<evidence type="ECO:0000256" key="6">
    <source>
        <dbReference type="SAM" id="MobiDB-lite"/>
    </source>
</evidence>
<dbReference type="Proteomes" id="UP001054945">
    <property type="component" value="Unassembled WGS sequence"/>
</dbReference>
<evidence type="ECO:0000256" key="2">
    <source>
        <dbReference type="ARBA" id="ARBA00023015"/>
    </source>
</evidence>
<reference evidence="8 9" key="1">
    <citation type="submission" date="2021-06" db="EMBL/GenBank/DDBJ databases">
        <title>Caerostris extrusa draft genome.</title>
        <authorList>
            <person name="Kono N."/>
            <person name="Arakawa K."/>
        </authorList>
    </citation>
    <scope>NUCLEOTIDE SEQUENCE [LARGE SCALE GENOMIC DNA]</scope>
</reference>
<evidence type="ECO:0000313" key="9">
    <source>
        <dbReference type="Proteomes" id="UP001054945"/>
    </source>
</evidence>
<dbReference type="GO" id="GO:0032502">
    <property type="term" value="P:developmental process"/>
    <property type="evidence" value="ECO:0007669"/>
    <property type="project" value="TreeGrafter"/>
</dbReference>
<protein>
    <submittedName>
        <fullName evidence="8">Heart- and neural crest derivatives-expressed protein 2</fullName>
    </submittedName>
</protein>
<dbReference type="SUPFAM" id="SSF47459">
    <property type="entry name" value="HLH, helix-loop-helix DNA-binding domain"/>
    <property type="match status" value="1"/>
</dbReference>
<dbReference type="Pfam" id="PF00010">
    <property type="entry name" value="HLH"/>
    <property type="match status" value="1"/>
</dbReference>
<keyword evidence="3" id="KW-0238">DNA-binding</keyword>
<sequence length="220" mass="24999">MIRSNVFESRSYRTKSQPNEKFFLDMKKRAHKPNQVASLHISIALHTQLPSSIPWPTDSLHAVATPLSSGWSLIPATSETNQSSSDPAVYIQHEPGGEITSKPFAVRRRLIPNTSTAIELHRQRIKNRAGFKRRVTANRKERRRTLSINNAFAELRECIPNVPSDTKLSKIKTLRLATSYIAYLMDLLAQEDPNRAPQGGFKAELCKKSLNPEKKEERER</sequence>
<evidence type="ECO:0000259" key="7">
    <source>
        <dbReference type="PROSITE" id="PS50888"/>
    </source>
</evidence>
<evidence type="ECO:0000256" key="5">
    <source>
        <dbReference type="ARBA" id="ARBA00023242"/>
    </source>
</evidence>